<dbReference type="EMBL" id="CAJNYD010001043">
    <property type="protein sequence ID" value="CAF3312664.1"/>
    <property type="molecule type" value="Genomic_DNA"/>
</dbReference>
<dbReference type="PANTHER" id="PTHR43394">
    <property type="entry name" value="ATP-DEPENDENT PERMEASE MDL1, MITOCHONDRIAL"/>
    <property type="match status" value="1"/>
</dbReference>
<sequence>MYNPRILLFDEATSALDSANETVVQQAIDKIRSDQIRTCLIIAHRLSTVRNCDLIYVMNSKGNIVESGTHDDLLNARGSYYQLLTMNQDNI</sequence>
<dbReference type="Gene3D" id="3.40.50.300">
    <property type="entry name" value="P-loop containing nucleotide triphosphate hydrolases"/>
    <property type="match status" value="1"/>
</dbReference>
<accession>A0A817T3Y1</accession>
<proteinExistence type="predicted"/>
<dbReference type="AlphaFoldDB" id="A0A817T3Y1"/>
<dbReference type="EMBL" id="CAJNYT010004779">
    <property type="protein sequence ID" value="CAF3690361.1"/>
    <property type="molecule type" value="Genomic_DNA"/>
</dbReference>
<organism evidence="3 5">
    <name type="scientific">Rotaria socialis</name>
    <dbReference type="NCBI Taxonomy" id="392032"/>
    <lineage>
        <taxon>Eukaryota</taxon>
        <taxon>Metazoa</taxon>
        <taxon>Spiralia</taxon>
        <taxon>Gnathifera</taxon>
        <taxon>Rotifera</taxon>
        <taxon>Eurotatoria</taxon>
        <taxon>Bdelloidea</taxon>
        <taxon>Philodinida</taxon>
        <taxon>Philodinidae</taxon>
        <taxon>Rotaria</taxon>
    </lineage>
</organism>
<dbReference type="GO" id="GO:0090374">
    <property type="term" value="P:oligopeptide export from mitochondrion"/>
    <property type="evidence" value="ECO:0007669"/>
    <property type="project" value="TreeGrafter"/>
</dbReference>
<evidence type="ECO:0000256" key="1">
    <source>
        <dbReference type="ARBA" id="ARBA00022448"/>
    </source>
</evidence>
<dbReference type="InterPro" id="IPR027417">
    <property type="entry name" value="P-loop_NTPase"/>
</dbReference>
<evidence type="ECO:0000256" key="2">
    <source>
        <dbReference type="ARBA" id="ARBA00022737"/>
    </source>
</evidence>
<reference evidence="3" key="1">
    <citation type="submission" date="2021-02" db="EMBL/GenBank/DDBJ databases">
        <authorList>
            <person name="Nowell W R."/>
        </authorList>
    </citation>
    <scope>NUCLEOTIDE SEQUENCE</scope>
</reference>
<protein>
    <submittedName>
        <fullName evidence="3">Uncharacterized protein</fullName>
    </submittedName>
</protein>
<keyword evidence="1" id="KW-0813">Transport</keyword>
<evidence type="ECO:0000313" key="4">
    <source>
        <dbReference type="EMBL" id="CAF3690361.1"/>
    </source>
</evidence>
<gene>
    <name evidence="4" type="ORF">GRG538_LOCUS27645</name>
    <name evidence="3" type="ORF">LUA448_LOCUS9141</name>
</gene>
<dbReference type="GO" id="GO:0005743">
    <property type="term" value="C:mitochondrial inner membrane"/>
    <property type="evidence" value="ECO:0007669"/>
    <property type="project" value="TreeGrafter"/>
</dbReference>
<dbReference type="Proteomes" id="UP000663833">
    <property type="component" value="Unassembled WGS sequence"/>
</dbReference>
<keyword evidence="2" id="KW-0677">Repeat</keyword>
<evidence type="ECO:0000313" key="3">
    <source>
        <dbReference type="EMBL" id="CAF3312664.1"/>
    </source>
</evidence>
<evidence type="ECO:0000313" key="5">
    <source>
        <dbReference type="Proteomes" id="UP000663833"/>
    </source>
</evidence>
<name>A0A817T3Y1_9BILA</name>
<dbReference type="InterPro" id="IPR039421">
    <property type="entry name" value="Type_1_exporter"/>
</dbReference>
<dbReference type="SUPFAM" id="SSF52540">
    <property type="entry name" value="P-loop containing nucleoside triphosphate hydrolases"/>
    <property type="match status" value="1"/>
</dbReference>
<dbReference type="Proteomes" id="UP000663872">
    <property type="component" value="Unassembled WGS sequence"/>
</dbReference>
<dbReference type="GO" id="GO:0015421">
    <property type="term" value="F:ABC-type oligopeptide transporter activity"/>
    <property type="evidence" value="ECO:0007669"/>
    <property type="project" value="TreeGrafter"/>
</dbReference>
<dbReference type="PANTHER" id="PTHR43394:SF11">
    <property type="entry name" value="ATP-BINDING CASSETTE TRANSPORTER"/>
    <property type="match status" value="1"/>
</dbReference>
<comment type="caution">
    <text evidence="3">The sequence shown here is derived from an EMBL/GenBank/DDBJ whole genome shotgun (WGS) entry which is preliminary data.</text>
</comment>